<organism evidence="2 3">
    <name type="scientific">Candidatus Entotheonella gemina</name>
    <dbReference type="NCBI Taxonomy" id="1429439"/>
    <lineage>
        <taxon>Bacteria</taxon>
        <taxon>Pseudomonadati</taxon>
        <taxon>Nitrospinota/Tectimicrobiota group</taxon>
        <taxon>Candidatus Tectimicrobiota</taxon>
        <taxon>Candidatus Entotheonellia</taxon>
        <taxon>Candidatus Entotheonellales</taxon>
        <taxon>Candidatus Entotheonellaceae</taxon>
        <taxon>Candidatus Entotheonella</taxon>
    </lineage>
</organism>
<dbReference type="HOGENOM" id="CLU_2895608_0_0_7"/>
<feature type="compositionally biased region" description="Basic and acidic residues" evidence="1">
    <location>
        <begin position="37"/>
        <end position="46"/>
    </location>
</feature>
<gene>
    <name evidence="2" type="ORF">ETSY2_00465</name>
</gene>
<accession>W4MGH3</accession>
<keyword evidence="3" id="KW-1185">Reference proteome</keyword>
<protein>
    <submittedName>
        <fullName evidence="2">Uncharacterized protein</fullName>
    </submittedName>
</protein>
<dbReference type="AlphaFoldDB" id="W4MGH3"/>
<sequence length="62" mass="7191">MKNEKAFDAVHMMRQLRDRLSAQCQEMTFEEQKRYIRERLSGKQAKEQPVASSPPPTAPSRA</sequence>
<name>W4MGH3_9BACT</name>
<evidence type="ECO:0000313" key="2">
    <source>
        <dbReference type="EMBL" id="ETX09270.1"/>
    </source>
</evidence>
<evidence type="ECO:0000256" key="1">
    <source>
        <dbReference type="SAM" id="MobiDB-lite"/>
    </source>
</evidence>
<feature type="region of interest" description="Disordered" evidence="1">
    <location>
        <begin position="37"/>
        <end position="62"/>
    </location>
</feature>
<dbReference type="EMBL" id="AZHX01000015">
    <property type="protein sequence ID" value="ETX09270.1"/>
    <property type="molecule type" value="Genomic_DNA"/>
</dbReference>
<comment type="caution">
    <text evidence="2">The sequence shown here is derived from an EMBL/GenBank/DDBJ whole genome shotgun (WGS) entry which is preliminary data.</text>
</comment>
<proteinExistence type="predicted"/>
<feature type="compositionally biased region" description="Pro residues" evidence="1">
    <location>
        <begin position="52"/>
        <end position="62"/>
    </location>
</feature>
<reference evidence="2 3" key="1">
    <citation type="journal article" date="2014" name="Nature">
        <title>An environmental bacterial taxon with a large and distinct metabolic repertoire.</title>
        <authorList>
            <person name="Wilson M.C."/>
            <person name="Mori T."/>
            <person name="Ruckert C."/>
            <person name="Uria A.R."/>
            <person name="Helf M.J."/>
            <person name="Takada K."/>
            <person name="Gernert C."/>
            <person name="Steffens U.A."/>
            <person name="Heycke N."/>
            <person name="Schmitt S."/>
            <person name="Rinke C."/>
            <person name="Helfrich E.J."/>
            <person name="Brachmann A.O."/>
            <person name="Gurgui C."/>
            <person name="Wakimoto T."/>
            <person name="Kracht M."/>
            <person name="Crusemann M."/>
            <person name="Hentschel U."/>
            <person name="Abe I."/>
            <person name="Matsunaga S."/>
            <person name="Kalinowski J."/>
            <person name="Takeyama H."/>
            <person name="Piel J."/>
        </authorList>
    </citation>
    <scope>NUCLEOTIDE SEQUENCE [LARGE SCALE GENOMIC DNA]</scope>
    <source>
        <strain evidence="3">TSY2</strain>
    </source>
</reference>
<evidence type="ECO:0000313" key="3">
    <source>
        <dbReference type="Proteomes" id="UP000019140"/>
    </source>
</evidence>
<dbReference type="Proteomes" id="UP000019140">
    <property type="component" value="Unassembled WGS sequence"/>
</dbReference>